<evidence type="ECO:0000256" key="4">
    <source>
        <dbReference type="ARBA" id="ARBA00022679"/>
    </source>
</evidence>
<feature type="domain" description="PAS" evidence="8">
    <location>
        <begin position="236"/>
        <end position="306"/>
    </location>
</feature>
<comment type="catalytic activity">
    <reaction evidence="1">
        <text>ATP + protein L-histidine = ADP + protein N-phospho-L-histidine.</text>
        <dbReference type="EC" id="2.7.13.3"/>
    </reaction>
</comment>
<evidence type="ECO:0000256" key="6">
    <source>
        <dbReference type="ARBA" id="ARBA00022777"/>
    </source>
</evidence>
<keyword evidence="5" id="KW-0547">Nucleotide-binding</keyword>
<reference evidence="9" key="1">
    <citation type="submission" date="2013-04" db="EMBL/GenBank/DDBJ databases">
        <authorList>
            <person name="Harkins D.M."/>
            <person name="Durkin A.S."/>
            <person name="Selengut J.D."/>
            <person name="Sanka R."/>
            <person name="DePew J."/>
            <person name="Purushe J."/>
            <person name="Ahmed A."/>
            <person name="van der Linden H."/>
            <person name="Goris M.G.A."/>
            <person name="Hartskeerl R.A."/>
            <person name="Vinetz J.M."/>
            <person name="Sutton G.G."/>
            <person name="Nelson W.C."/>
            <person name="Fouts D.E."/>
        </authorList>
    </citation>
    <scope>NUCLEOTIDE SEQUENCE [LARGE SCALE GENOMIC DNA]</scope>
    <source>
        <strain evidence="9">BUT 6</strain>
    </source>
</reference>
<dbReference type="PROSITE" id="PS50112">
    <property type="entry name" value="PAS"/>
    <property type="match status" value="2"/>
</dbReference>
<dbReference type="Pfam" id="PF13581">
    <property type="entry name" value="HATPase_c_2"/>
    <property type="match status" value="1"/>
</dbReference>
<keyword evidence="10" id="KW-1185">Reference proteome</keyword>
<dbReference type="CDD" id="cd00130">
    <property type="entry name" value="PAS"/>
    <property type="match status" value="2"/>
</dbReference>
<dbReference type="Gene3D" id="3.30.450.20">
    <property type="entry name" value="PAS domain"/>
    <property type="match status" value="2"/>
</dbReference>
<dbReference type="Pfam" id="PF13426">
    <property type="entry name" value="PAS_9"/>
    <property type="match status" value="1"/>
</dbReference>
<dbReference type="InterPro" id="IPR013767">
    <property type="entry name" value="PAS_fold"/>
</dbReference>
<dbReference type="InterPro" id="IPR003594">
    <property type="entry name" value="HATPase_dom"/>
</dbReference>
<dbReference type="NCBIfam" id="TIGR00229">
    <property type="entry name" value="sensory_box"/>
    <property type="match status" value="2"/>
</dbReference>
<dbReference type="SMART" id="SM00086">
    <property type="entry name" value="PAC"/>
    <property type="match status" value="2"/>
</dbReference>
<dbReference type="STRING" id="1193011.LEP1GSC058_2076"/>
<proteinExistence type="predicted"/>
<gene>
    <name evidence="9" type="ORF">LEP1GSC058_2076</name>
</gene>
<dbReference type="Pfam" id="PF07568">
    <property type="entry name" value="HisKA_2"/>
    <property type="match status" value="1"/>
</dbReference>
<evidence type="ECO:0000256" key="3">
    <source>
        <dbReference type="ARBA" id="ARBA00022553"/>
    </source>
</evidence>
<evidence type="ECO:0000313" key="10">
    <source>
        <dbReference type="Proteomes" id="UP000014540"/>
    </source>
</evidence>
<dbReference type="InterPro" id="IPR001610">
    <property type="entry name" value="PAC"/>
</dbReference>
<dbReference type="PANTHER" id="PTHR41523:SF8">
    <property type="entry name" value="ETHYLENE RESPONSE SENSOR PROTEIN"/>
    <property type="match status" value="1"/>
</dbReference>
<dbReference type="EC" id="2.7.13.3" evidence="2"/>
<protein>
    <recommendedName>
        <fullName evidence="2">histidine kinase</fullName>
        <ecNumber evidence="2">2.7.13.3</ecNumber>
    </recommendedName>
</protein>
<comment type="caution">
    <text evidence="9">The sequence shown here is derived from an EMBL/GenBank/DDBJ whole genome shotgun (WGS) entry which is preliminary data.</text>
</comment>
<keyword evidence="4" id="KW-0808">Transferase</keyword>
<feature type="domain" description="PAS" evidence="8">
    <location>
        <begin position="113"/>
        <end position="196"/>
    </location>
</feature>
<dbReference type="Gene3D" id="3.30.565.10">
    <property type="entry name" value="Histidine kinase-like ATPase, C-terminal domain"/>
    <property type="match status" value="1"/>
</dbReference>
<dbReference type="SMART" id="SM00091">
    <property type="entry name" value="PAS"/>
    <property type="match status" value="3"/>
</dbReference>
<dbReference type="GO" id="GO:0004673">
    <property type="term" value="F:protein histidine kinase activity"/>
    <property type="evidence" value="ECO:0007669"/>
    <property type="project" value="UniProtKB-EC"/>
</dbReference>
<evidence type="ECO:0000256" key="2">
    <source>
        <dbReference type="ARBA" id="ARBA00012438"/>
    </source>
</evidence>
<organism evidence="9 10">
    <name type="scientific">Leptospira fainei serovar Hurstbridge str. BUT 6</name>
    <dbReference type="NCBI Taxonomy" id="1193011"/>
    <lineage>
        <taxon>Bacteria</taxon>
        <taxon>Pseudomonadati</taxon>
        <taxon>Spirochaetota</taxon>
        <taxon>Spirochaetia</taxon>
        <taxon>Leptospirales</taxon>
        <taxon>Leptospiraceae</taxon>
        <taxon>Leptospira</taxon>
    </lineage>
</organism>
<dbReference type="SUPFAM" id="SSF55874">
    <property type="entry name" value="ATPase domain of HSP90 chaperone/DNA topoisomerase II/histidine kinase"/>
    <property type="match status" value="1"/>
</dbReference>
<dbReference type="InterPro" id="IPR000014">
    <property type="entry name" value="PAS"/>
</dbReference>
<evidence type="ECO:0000313" key="9">
    <source>
        <dbReference type="EMBL" id="EPG75570.1"/>
    </source>
</evidence>
<keyword evidence="7" id="KW-0067">ATP-binding</keyword>
<dbReference type="Pfam" id="PF00989">
    <property type="entry name" value="PAS"/>
    <property type="match status" value="1"/>
</dbReference>
<dbReference type="SUPFAM" id="SSF55785">
    <property type="entry name" value="PYP-like sensor domain (PAS domain)"/>
    <property type="match status" value="2"/>
</dbReference>
<evidence type="ECO:0000256" key="5">
    <source>
        <dbReference type="ARBA" id="ARBA00022741"/>
    </source>
</evidence>
<sequence>MSFYNSPRFVRVLSLMNQWIILHTPEGAILAMNLPEDRWKGKKIGDLLNDTQAVQGQSGMATLSWKPEFVSVSSTGSDVLANWKRIQDQYWLELTPDDSGAAAENFLKDLFSNDFPFRQVFETNQAIKWILDPDTGAIVYANEAASLFYGYSREELLNLKITDINILSEELVYEAVHSAALESRHYSLFKHRLKNGEIREMEVYTGPIRLNDKVLVFSILHDVTDRVEAVTKLEENEKKYRSIVENASDAIVITDRDAKLLEVNRRFEELLNYSKEELLSFTLETVLDSESWQETLKEMPNLIVGKPVTLQRKFKSKQGSLIDCEINAVLLDSDKAMGIVRDVTERNRITKELEKSLGEKQVLLQEIHHRVKNNLQVIASLLGLQYENYEDPTLRSALLESESRVKSMALVHSELYRSDNFTDVDLNNYFSSLSFTLIRMYEASQRIAFDLEILPSKVTVEKAIPLGLILNELLTNSVKYGFPGDRTGKIRIRLESDERGLVLKYDDNGVCYDRSFPEKSGSIGLQLIDILTRQLRAKSDFKTDNGIEFTLRIPE</sequence>
<dbReference type="GO" id="GO:0006355">
    <property type="term" value="P:regulation of DNA-templated transcription"/>
    <property type="evidence" value="ECO:0007669"/>
    <property type="project" value="InterPro"/>
</dbReference>
<dbReference type="EMBL" id="AKWZ02000003">
    <property type="protein sequence ID" value="EPG75570.1"/>
    <property type="molecule type" value="Genomic_DNA"/>
</dbReference>
<evidence type="ECO:0000259" key="8">
    <source>
        <dbReference type="PROSITE" id="PS50112"/>
    </source>
</evidence>
<dbReference type="AlphaFoldDB" id="S3VGJ9"/>
<dbReference type="Proteomes" id="UP000014540">
    <property type="component" value="Unassembled WGS sequence"/>
</dbReference>
<dbReference type="InterPro" id="IPR011495">
    <property type="entry name" value="Sig_transdc_His_kin_sub2_dim/P"/>
</dbReference>
<dbReference type="InterPro" id="IPR035965">
    <property type="entry name" value="PAS-like_dom_sf"/>
</dbReference>
<keyword evidence="3" id="KW-0597">Phosphoprotein</keyword>
<evidence type="ECO:0000256" key="7">
    <source>
        <dbReference type="ARBA" id="ARBA00022840"/>
    </source>
</evidence>
<keyword evidence="6" id="KW-0418">Kinase</keyword>
<name>S3VGJ9_9LEPT</name>
<accession>S3VGJ9</accession>
<dbReference type="GO" id="GO:0005524">
    <property type="term" value="F:ATP binding"/>
    <property type="evidence" value="ECO:0007669"/>
    <property type="project" value="UniProtKB-KW"/>
</dbReference>
<dbReference type="PANTHER" id="PTHR41523">
    <property type="entry name" value="TWO-COMPONENT SYSTEM SENSOR PROTEIN"/>
    <property type="match status" value="1"/>
</dbReference>
<dbReference type="InterPro" id="IPR036890">
    <property type="entry name" value="HATPase_C_sf"/>
</dbReference>
<evidence type="ECO:0000256" key="1">
    <source>
        <dbReference type="ARBA" id="ARBA00000085"/>
    </source>
</evidence>